<organism evidence="1">
    <name type="scientific">Enterococcus phage PMBT56</name>
    <dbReference type="NCBI Taxonomy" id="3229530"/>
    <lineage>
        <taxon>Viruses</taxon>
        <taxon>Duplodnaviria</taxon>
        <taxon>Heunggongvirae</taxon>
        <taxon>Uroviricota</taxon>
        <taxon>Caudoviricetes</taxon>
        <taxon>Saphexavirus</taxon>
    </lineage>
</organism>
<evidence type="ECO:0000313" key="1">
    <source>
        <dbReference type="EMBL" id="XDJ02192.1"/>
    </source>
</evidence>
<proteinExistence type="predicted"/>
<evidence type="ECO:0008006" key="2">
    <source>
        <dbReference type="Google" id="ProtNLM"/>
    </source>
</evidence>
<accession>A0AB39C6E5</accession>
<sequence>MANLLISEKSYYEKLVEAETANEFRMVLIRLINRVVMKVKVPLEVRELFCEEVLEMYYERFGDVALPDSLANILSTYYMQDDTRGDLEGTNKFARCSKMEYSFASDKKEKRIRTEDLYKESPINLEVLEGNGYSRNNIASSLDMERASLRTDLLKAMAKADLTEMEKKVLELNLIYDYTMREIEVLPDMPSRSTLSRHLTSARKKIMQQI</sequence>
<protein>
    <recommendedName>
        <fullName evidence="2">Sigma-70 family RNA polymerase sigma factor</fullName>
    </recommendedName>
</protein>
<reference evidence="1" key="1">
    <citation type="submission" date="2024-06" db="EMBL/GenBank/DDBJ databases">
        <title>This phage originates from the Bacteriophage catalogue of the Bacteriophage Competence Centre, Department of Microbiology und Biotechnology, Max Rubner-Institut, Kiel, Germany.</title>
        <authorList>
            <person name="Sprotte S."/>
            <person name="Brinks E."/>
            <person name="Hille F."/>
        </authorList>
    </citation>
    <scope>NUCLEOTIDE SEQUENCE</scope>
</reference>
<name>A0AB39C6E5_9CAUD</name>
<dbReference type="EMBL" id="PP944851">
    <property type="protein sequence ID" value="XDJ02192.1"/>
    <property type="molecule type" value="Genomic_DNA"/>
</dbReference>